<gene>
    <name evidence="1" type="ORF">B9H04_05675</name>
</gene>
<comment type="caution">
    <text evidence="1">The sequence shown here is derived from an EMBL/GenBank/DDBJ whole genome shotgun (WGS) entry which is preliminary data.</text>
</comment>
<evidence type="ECO:0000313" key="1">
    <source>
        <dbReference type="EMBL" id="OSP09111.1"/>
    </source>
</evidence>
<reference evidence="1 2" key="1">
    <citation type="submission" date="2017-04" db="EMBL/GenBank/DDBJ databases">
        <title>MLSA of the genus Halorubrum.</title>
        <authorList>
            <person name="De La Haba R."/>
            <person name="Sanchez-Porro C."/>
            <person name="Infante-Dominguez C."/>
            <person name="Ventosa A."/>
        </authorList>
    </citation>
    <scope>NUCLEOTIDE SEQUENCE [LARGE SCALE GENOMIC DNA]</scope>
    <source>
        <strain evidence="1 2">DSM 17463</strain>
    </source>
</reference>
<name>A0A1X4H992_HALEZ</name>
<dbReference type="AlphaFoldDB" id="A0A1X4H992"/>
<dbReference type="Proteomes" id="UP000193587">
    <property type="component" value="Unassembled WGS sequence"/>
</dbReference>
<sequence>MALAALPAVVVGVLAFPIAAAVALAALAGAVVGAALHRRYPSAVGQTLRLPADDASIRET</sequence>
<dbReference type="STRING" id="1121945.GCA_000421805_02280"/>
<dbReference type="EMBL" id="NEDJ01000013">
    <property type="protein sequence ID" value="OSP09111.1"/>
    <property type="molecule type" value="Genomic_DNA"/>
</dbReference>
<protein>
    <submittedName>
        <fullName evidence="1">Uncharacterized protein</fullName>
    </submittedName>
</protein>
<evidence type="ECO:0000313" key="2">
    <source>
        <dbReference type="Proteomes" id="UP000193587"/>
    </source>
</evidence>
<organism evidence="1 2">
    <name type="scientific">Halorubrum ezzemoulense DSM 17463</name>
    <dbReference type="NCBI Taxonomy" id="1121945"/>
    <lineage>
        <taxon>Archaea</taxon>
        <taxon>Methanobacteriati</taxon>
        <taxon>Methanobacteriota</taxon>
        <taxon>Stenosarchaea group</taxon>
        <taxon>Halobacteria</taxon>
        <taxon>Halobacteriales</taxon>
        <taxon>Haloferacaceae</taxon>
        <taxon>Halorubrum</taxon>
    </lineage>
</organism>
<proteinExistence type="predicted"/>
<accession>A0A1X4H992</accession>